<accession>A0ABV8A5M3</accession>
<evidence type="ECO:0000313" key="2">
    <source>
        <dbReference type="Proteomes" id="UP001595748"/>
    </source>
</evidence>
<reference evidence="2" key="1">
    <citation type="journal article" date="2019" name="Int. J. Syst. Evol. Microbiol.">
        <title>The Global Catalogue of Microorganisms (GCM) 10K type strain sequencing project: providing services to taxonomists for standard genome sequencing and annotation.</title>
        <authorList>
            <consortium name="The Broad Institute Genomics Platform"/>
            <consortium name="The Broad Institute Genome Sequencing Center for Infectious Disease"/>
            <person name="Wu L."/>
            <person name="Ma J."/>
        </authorList>
    </citation>
    <scope>NUCLEOTIDE SEQUENCE [LARGE SCALE GENOMIC DNA]</scope>
    <source>
        <strain evidence="2">CCTCC AB 2013263</strain>
    </source>
</reference>
<dbReference type="RefSeq" id="WP_380076671.1">
    <property type="nucleotide sequence ID" value="NZ_JBHRZF010000078.1"/>
</dbReference>
<dbReference type="EMBL" id="JBHRZF010000078">
    <property type="protein sequence ID" value="MFC3860525.1"/>
    <property type="molecule type" value="Genomic_DNA"/>
</dbReference>
<comment type="caution">
    <text evidence="1">The sequence shown here is derived from an EMBL/GenBank/DDBJ whole genome shotgun (WGS) entry which is preliminary data.</text>
</comment>
<proteinExistence type="predicted"/>
<protein>
    <recommendedName>
        <fullName evidence="3">DUF2225 domain-containing protein</fullName>
    </recommendedName>
</protein>
<gene>
    <name evidence="1" type="ORF">ACFOPQ_07070</name>
</gene>
<dbReference type="Proteomes" id="UP001595748">
    <property type="component" value="Unassembled WGS sequence"/>
</dbReference>
<evidence type="ECO:0000313" key="1">
    <source>
        <dbReference type="EMBL" id="MFC3860525.1"/>
    </source>
</evidence>
<sequence length="274" mass="30876">MANFPSLAEFFINAPPMTVSNVEKVDHQQAHYYYFPPILIHCNSPECSGERIFRNHERHMATSEWRNYFVIYKCSNCDKSFKIFAIAIHTLNGGAEVQKYGEAPAFGPPIPTRAMSLVGPDRELFLKGRRAENQGLGIAAFAYYRRIIENQWQRLLNEISKVGAKTGLDPAVQQHIEEAKKERQFDKAVKSMGDAIPPTLKMNGQNPIALLYSALSEGIHAQSDEECLELAGHIRVILYELAERLNAALQEHNELDAAVKRLANRKNPAPKSET</sequence>
<name>A0ABV8A5M3_9DEIO</name>
<evidence type="ECO:0008006" key="3">
    <source>
        <dbReference type="Google" id="ProtNLM"/>
    </source>
</evidence>
<keyword evidence="2" id="KW-1185">Reference proteome</keyword>
<organism evidence="1 2">
    <name type="scientific">Deinococcus antarcticus</name>
    <dbReference type="NCBI Taxonomy" id="1298767"/>
    <lineage>
        <taxon>Bacteria</taxon>
        <taxon>Thermotogati</taxon>
        <taxon>Deinococcota</taxon>
        <taxon>Deinococci</taxon>
        <taxon>Deinococcales</taxon>
        <taxon>Deinococcaceae</taxon>
        <taxon>Deinococcus</taxon>
    </lineage>
</organism>